<keyword evidence="5" id="KW-0408">Iron</keyword>
<evidence type="ECO:0000259" key="10">
    <source>
        <dbReference type="PROSITE" id="PS50944"/>
    </source>
</evidence>
<feature type="domain" description="HTH dtxR-type" evidence="10">
    <location>
        <begin position="1"/>
        <end position="63"/>
    </location>
</feature>
<dbReference type="SUPFAM" id="SSF50037">
    <property type="entry name" value="C-terminal domain of transcriptional repressors"/>
    <property type="match status" value="1"/>
</dbReference>
<dbReference type="InterPro" id="IPR022689">
    <property type="entry name" value="Iron_dep_repressor"/>
</dbReference>
<dbReference type="GO" id="GO:0046914">
    <property type="term" value="F:transition metal ion binding"/>
    <property type="evidence" value="ECO:0007669"/>
    <property type="project" value="InterPro"/>
</dbReference>
<comment type="subcellular location">
    <subcellularLocation>
        <location evidence="1">Cytoplasm</location>
    </subcellularLocation>
</comment>
<dbReference type="AlphaFoldDB" id="A0A7H0VJY7"/>
<dbReference type="InterPro" id="IPR036390">
    <property type="entry name" value="WH_DNA-bd_sf"/>
</dbReference>
<dbReference type="Pfam" id="PF01325">
    <property type="entry name" value="Fe_dep_repress"/>
    <property type="match status" value="1"/>
</dbReference>
<dbReference type="SUPFAM" id="SSF47979">
    <property type="entry name" value="Iron-dependent repressor protein, dimerization domain"/>
    <property type="match status" value="1"/>
</dbReference>
<name>A0A7H0VJY7_9FLAO</name>
<dbReference type="SMART" id="SM00899">
    <property type="entry name" value="FeoA"/>
    <property type="match status" value="1"/>
</dbReference>
<dbReference type="Pfam" id="PF04023">
    <property type="entry name" value="FeoA"/>
    <property type="match status" value="1"/>
</dbReference>
<dbReference type="EMBL" id="CP060139">
    <property type="protein sequence ID" value="QNR26035.1"/>
    <property type="molecule type" value="Genomic_DNA"/>
</dbReference>
<evidence type="ECO:0000313" key="12">
    <source>
        <dbReference type="Proteomes" id="UP000516305"/>
    </source>
</evidence>
<dbReference type="Gene3D" id="1.10.10.10">
    <property type="entry name" value="Winged helix-like DNA-binding domain superfamily/Winged helix DNA-binding domain"/>
    <property type="match status" value="1"/>
</dbReference>
<dbReference type="GO" id="GO:0046983">
    <property type="term" value="F:protein dimerization activity"/>
    <property type="evidence" value="ECO:0007669"/>
    <property type="project" value="InterPro"/>
</dbReference>
<evidence type="ECO:0000256" key="7">
    <source>
        <dbReference type="ARBA" id="ARBA00023125"/>
    </source>
</evidence>
<dbReference type="InterPro" id="IPR001367">
    <property type="entry name" value="Fe_dep_repressor"/>
</dbReference>
<dbReference type="GO" id="GO:0005737">
    <property type="term" value="C:cytoplasm"/>
    <property type="evidence" value="ECO:0007669"/>
    <property type="project" value="UniProtKB-SubCell"/>
</dbReference>
<dbReference type="SMART" id="SM00529">
    <property type="entry name" value="HTH_DTXR"/>
    <property type="match status" value="1"/>
</dbReference>
<dbReference type="PROSITE" id="PS50944">
    <property type="entry name" value="HTH_DTXR"/>
    <property type="match status" value="1"/>
</dbReference>
<dbReference type="Pfam" id="PF02742">
    <property type="entry name" value="Fe_dep_repr_C"/>
    <property type="match status" value="1"/>
</dbReference>
<proteinExistence type="inferred from homology"/>
<organism evidence="11 12">
    <name type="scientific">Croceimicrobium hydrocarbonivorans</name>
    <dbReference type="NCBI Taxonomy" id="2761580"/>
    <lineage>
        <taxon>Bacteria</taxon>
        <taxon>Pseudomonadati</taxon>
        <taxon>Bacteroidota</taxon>
        <taxon>Flavobacteriia</taxon>
        <taxon>Flavobacteriales</taxon>
        <taxon>Owenweeksiaceae</taxon>
        <taxon>Croceimicrobium</taxon>
    </lineage>
</organism>
<evidence type="ECO:0000256" key="8">
    <source>
        <dbReference type="ARBA" id="ARBA00023163"/>
    </source>
</evidence>
<comment type="similarity">
    <text evidence="2">Belongs to the DtxR/MntR family.</text>
</comment>
<dbReference type="Gene3D" id="2.30.30.90">
    <property type="match status" value="1"/>
</dbReference>
<sequence>MSLTEENYLKAIFFISGMEGNLVNTNAIAERLDTKAATVTDMLRKLKQKELIHYQPYKGSRLSEEGQVLAIRILRKHRLWETFLVDKLGFGWEEVHEIAEQLEHVRSQKLTERLSQYLGNPQFDPHGDPIPDERGIFPMRENLTLDKASAGEQVLVKGVKDSSPDFLSYVAKLGIRLGDEMKVIHIEPFDSSVLVSHQGEEFRLSAMACSNIYISRI</sequence>
<dbReference type="SUPFAM" id="SSF46785">
    <property type="entry name" value="Winged helix' DNA-binding domain"/>
    <property type="match status" value="1"/>
</dbReference>
<evidence type="ECO:0000313" key="11">
    <source>
        <dbReference type="EMBL" id="QNR26035.1"/>
    </source>
</evidence>
<keyword evidence="12" id="KW-1185">Reference proteome</keyword>
<evidence type="ECO:0000256" key="2">
    <source>
        <dbReference type="ARBA" id="ARBA00007871"/>
    </source>
</evidence>
<accession>A0A7H0VJY7</accession>
<evidence type="ECO:0000256" key="3">
    <source>
        <dbReference type="ARBA" id="ARBA00011738"/>
    </source>
</evidence>
<evidence type="ECO:0000256" key="5">
    <source>
        <dbReference type="ARBA" id="ARBA00023004"/>
    </source>
</evidence>
<keyword evidence="7" id="KW-0238">DNA-binding</keyword>
<reference evidence="11 12" key="1">
    <citation type="submission" date="2020-08" db="EMBL/GenBank/DDBJ databases">
        <title>Croceimicrobium hydrocarbonivorans gen. nov., sp. nov., a novel marine bacterium isolated from a bacterial consortium that degrades polyethylene terephthalate.</title>
        <authorList>
            <person name="Liu R."/>
        </authorList>
    </citation>
    <scope>NUCLEOTIDE SEQUENCE [LARGE SCALE GENOMIC DNA]</scope>
    <source>
        <strain evidence="11 12">A20-9</strain>
    </source>
</reference>
<dbReference type="InterPro" id="IPR036421">
    <property type="entry name" value="Fe_dep_repressor_sf"/>
</dbReference>
<dbReference type="GO" id="GO:0003677">
    <property type="term" value="F:DNA binding"/>
    <property type="evidence" value="ECO:0007669"/>
    <property type="project" value="UniProtKB-KW"/>
</dbReference>
<dbReference type="InterPro" id="IPR007167">
    <property type="entry name" value="Fe-transptr_FeoA-like"/>
</dbReference>
<evidence type="ECO:0000256" key="9">
    <source>
        <dbReference type="ARBA" id="ARBA00025185"/>
    </source>
</evidence>
<protein>
    <recommendedName>
        <fullName evidence="4">Transcriptional regulator MntR</fullName>
    </recommendedName>
</protein>
<evidence type="ECO:0000256" key="6">
    <source>
        <dbReference type="ARBA" id="ARBA00023015"/>
    </source>
</evidence>
<dbReference type="PANTHER" id="PTHR33238:SF7">
    <property type="entry name" value="IRON-DEPENDENT TRANSCRIPTIONAL REGULATOR"/>
    <property type="match status" value="1"/>
</dbReference>
<dbReference type="PANTHER" id="PTHR33238">
    <property type="entry name" value="IRON (METAL) DEPENDENT REPRESSOR, DTXR FAMILY"/>
    <property type="match status" value="1"/>
</dbReference>
<dbReference type="KEGG" id="chyd:H4K34_08650"/>
<keyword evidence="6" id="KW-0805">Transcription regulation</keyword>
<dbReference type="InterPro" id="IPR008988">
    <property type="entry name" value="Transcriptional_repressor_C"/>
</dbReference>
<comment type="subunit">
    <text evidence="3">Homodimer.</text>
</comment>
<dbReference type="Gene3D" id="1.10.60.10">
    <property type="entry name" value="Iron dependent repressor, metal binding and dimerisation domain"/>
    <property type="match status" value="1"/>
</dbReference>
<keyword evidence="8" id="KW-0804">Transcription</keyword>
<evidence type="ECO:0000256" key="1">
    <source>
        <dbReference type="ARBA" id="ARBA00004496"/>
    </source>
</evidence>
<dbReference type="InterPro" id="IPR036388">
    <property type="entry name" value="WH-like_DNA-bd_sf"/>
</dbReference>
<dbReference type="InterPro" id="IPR022687">
    <property type="entry name" value="HTH_DTXR"/>
</dbReference>
<dbReference type="GO" id="GO:0003700">
    <property type="term" value="F:DNA-binding transcription factor activity"/>
    <property type="evidence" value="ECO:0007669"/>
    <property type="project" value="InterPro"/>
</dbReference>
<dbReference type="Proteomes" id="UP000516305">
    <property type="component" value="Chromosome"/>
</dbReference>
<dbReference type="InterPro" id="IPR038157">
    <property type="entry name" value="FeoA_core_dom"/>
</dbReference>
<comment type="function">
    <text evidence="9">In the presence of manganese, represses expression of mntH and mntS. Up-regulates expression of mntP.</text>
</comment>
<evidence type="ECO:0000256" key="4">
    <source>
        <dbReference type="ARBA" id="ARBA00022386"/>
    </source>
</evidence>
<gene>
    <name evidence="11" type="ORF">H4K34_08650</name>
</gene>
<dbReference type="InterPro" id="IPR050536">
    <property type="entry name" value="DtxR_MntR_Metal-Reg"/>
</dbReference>